<accession>A0A8J6Y5K1</accession>
<keyword evidence="5 9" id="KW-0418">Kinase</keyword>
<organism evidence="9 10">
    <name type="scientific">Candidatus Sulfomarinibacter kjeldsenii</name>
    <dbReference type="NCBI Taxonomy" id="2885994"/>
    <lineage>
        <taxon>Bacteria</taxon>
        <taxon>Pseudomonadati</taxon>
        <taxon>Acidobacteriota</taxon>
        <taxon>Thermoanaerobaculia</taxon>
        <taxon>Thermoanaerobaculales</taxon>
        <taxon>Candidatus Sulfomarinibacteraceae</taxon>
        <taxon>Candidatus Sulfomarinibacter</taxon>
    </lineage>
</organism>
<dbReference type="InterPro" id="IPR000719">
    <property type="entry name" value="Prot_kinase_dom"/>
</dbReference>
<dbReference type="SUPFAM" id="SSF82171">
    <property type="entry name" value="DPP6 N-terminal domain-like"/>
    <property type="match status" value="1"/>
</dbReference>
<keyword evidence="4" id="KW-0547">Nucleotide-binding</keyword>
<dbReference type="AlphaFoldDB" id="A0A8J6Y5K1"/>
<dbReference type="Proteomes" id="UP000598633">
    <property type="component" value="Unassembled WGS sequence"/>
</dbReference>
<dbReference type="EC" id="2.7.11.1" evidence="1"/>
<dbReference type="GO" id="GO:0004674">
    <property type="term" value="F:protein serine/threonine kinase activity"/>
    <property type="evidence" value="ECO:0007669"/>
    <property type="project" value="UniProtKB-KW"/>
</dbReference>
<evidence type="ECO:0000313" key="10">
    <source>
        <dbReference type="Proteomes" id="UP000598633"/>
    </source>
</evidence>
<feature type="domain" description="Protein kinase" evidence="8">
    <location>
        <begin position="16"/>
        <end position="285"/>
    </location>
</feature>
<name>A0A8J6Y5K1_9BACT</name>
<dbReference type="SUPFAM" id="SSF69304">
    <property type="entry name" value="Tricorn protease N-terminal domain"/>
    <property type="match status" value="1"/>
</dbReference>
<keyword evidence="3" id="KW-0808">Transferase</keyword>
<dbReference type="Gene3D" id="1.10.510.10">
    <property type="entry name" value="Transferase(Phosphotransferase) domain 1"/>
    <property type="match status" value="1"/>
</dbReference>
<evidence type="ECO:0000259" key="8">
    <source>
        <dbReference type="PROSITE" id="PS50011"/>
    </source>
</evidence>
<dbReference type="EMBL" id="JACXWA010000015">
    <property type="protein sequence ID" value="MBD3869964.1"/>
    <property type="molecule type" value="Genomic_DNA"/>
</dbReference>
<keyword evidence="7" id="KW-0812">Transmembrane</keyword>
<comment type="caution">
    <text evidence="9">The sequence shown here is derived from an EMBL/GenBank/DDBJ whole genome shotgun (WGS) entry which is preliminary data.</text>
</comment>
<dbReference type="Gene3D" id="2.120.10.30">
    <property type="entry name" value="TolB, C-terminal domain"/>
    <property type="match status" value="2"/>
</dbReference>
<keyword evidence="6" id="KW-0067">ATP-binding</keyword>
<evidence type="ECO:0000313" key="9">
    <source>
        <dbReference type="EMBL" id="MBD3869964.1"/>
    </source>
</evidence>
<dbReference type="CDD" id="cd14014">
    <property type="entry name" value="STKc_PknB_like"/>
    <property type="match status" value="1"/>
</dbReference>
<reference evidence="9 10" key="1">
    <citation type="submission" date="2020-08" db="EMBL/GenBank/DDBJ databases">
        <title>Acidobacteriota in marine sediments use diverse sulfur dissimilation pathways.</title>
        <authorList>
            <person name="Wasmund K."/>
        </authorList>
    </citation>
    <scope>NUCLEOTIDE SEQUENCE [LARGE SCALE GENOMIC DNA]</scope>
    <source>
        <strain evidence="9">MAG AM3-A</strain>
    </source>
</reference>
<evidence type="ECO:0000256" key="2">
    <source>
        <dbReference type="ARBA" id="ARBA00022527"/>
    </source>
</evidence>
<dbReference type="InterPro" id="IPR008271">
    <property type="entry name" value="Ser/Thr_kinase_AS"/>
</dbReference>
<evidence type="ECO:0000256" key="1">
    <source>
        <dbReference type="ARBA" id="ARBA00012513"/>
    </source>
</evidence>
<dbReference type="InterPro" id="IPR011042">
    <property type="entry name" value="6-blade_b-propeller_TolB-like"/>
</dbReference>
<dbReference type="InterPro" id="IPR011009">
    <property type="entry name" value="Kinase-like_dom_sf"/>
</dbReference>
<proteinExistence type="predicted"/>
<dbReference type="InterPro" id="IPR011659">
    <property type="entry name" value="WD40"/>
</dbReference>
<evidence type="ECO:0000256" key="7">
    <source>
        <dbReference type="SAM" id="Phobius"/>
    </source>
</evidence>
<dbReference type="Gene3D" id="3.30.200.20">
    <property type="entry name" value="Phosphorylase Kinase, domain 1"/>
    <property type="match status" value="1"/>
</dbReference>
<sequence length="880" mass="94306">MDMITDLKPGMNVWRFRLRRQLARGGMGSVWAAWDERLDREVALKFLPRILVTEPAAEARFKREALAMARLQHPNVVSIFDLGTFDPGIGEELPYLVMELIRGRSLNELIADGPVPARKAARVIEQASLALAAAHEVGVVHRDLKPSNVMVSDGGHVTVLDFGLARLMQREGETPIESLTSPGMVLGSCPYMAPEQALGKGVSPVSDVFSCGTVLYETLTGVRAFEGQTPLEVLQAVVRSEYRPLSEVASQTPEDLVAVVDRCLEREPERRYRSCADLARDLAIFQGTDDVSLAESPTLAISSGRLEAVSARRRRLAIRGLGIAASAVAVGFAVGALIARIGTESMRPDPGQWQVRSLMDTVGNLNDPDWSPAGNEIVIARNHAGNSEVIAVEATTGVTRSVLTGDPGVGLGLPQYSPDGKALLIETVAAGESSLRVVPAVGGPPITEVTNAGGGSWLDSDSFLFSREDVATGFSLYRFSVGRREAVRVRDSETGLSWYRALARPGGGFAILEGPAGQPNSLFVAGELSGQARSWLASGEQIYGIDWANSGRSLVASVDGHLVRVQEDGGSPVVPRVDSLWYPSLSTDGRSLAAVRRNTTNDLVAVDPNGSGWSCVLCGVSNSGWGSVDSGGSIVYRRNVAGSATLYLRDTSGSEVALTKPGEDASCPSVSPDGDRMAYLAQDEDEGKVLRVVSRGGGQPVTLATNVEASEYPSWSPDGRYLTFAAGSPIRVWVVSAAGGEPQEVTPSGGDYPQWSPDGRWIAYSVWTQDSDPDQGAWVVPAEGGTPQKVGGEPTRLIWSRSGRFLWQLRRAGDRIELWESVPGVWAWSRRSTLDLGLPAASHLEHLPLTVNPISGDLVMNRRTTLSGLLVFEGLDPDRW</sequence>
<dbReference type="Pfam" id="PF07676">
    <property type="entry name" value="PD40"/>
    <property type="match status" value="3"/>
</dbReference>
<dbReference type="PANTHER" id="PTHR43289:SF6">
    <property type="entry name" value="SERINE_THREONINE-PROTEIN KINASE NEKL-3"/>
    <property type="match status" value="1"/>
</dbReference>
<evidence type="ECO:0000256" key="4">
    <source>
        <dbReference type="ARBA" id="ARBA00022741"/>
    </source>
</evidence>
<gene>
    <name evidence="9" type="ORF">IFJ97_01225</name>
</gene>
<keyword evidence="7" id="KW-0472">Membrane</keyword>
<keyword evidence="2" id="KW-0723">Serine/threonine-protein kinase</keyword>
<dbReference type="PROSITE" id="PS00108">
    <property type="entry name" value="PROTEIN_KINASE_ST"/>
    <property type="match status" value="1"/>
</dbReference>
<dbReference type="PANTHER" id="PTHR43289">
    <property type="entry name" value="MITOGEN-ACTIVATED PROTEIN KINASE KINASE KINASE 20-RELATED"/>
    <property type="match status" value="1"/>
</dbReference>
<dbReference type="PROSITE" id="PS50011">
    <property type="entry name" value="PROTEIN_KINASE_DOM"/>
    <property type="match status" value="1"/>
</dbReference>
<keyword evidence="7" id="KW-1133">Transmembrane helix</keyword>
<dbReference type="SMART" id="SM00220">
    <property type="entry name" value="S_TKc"/>
    <property type="match status" value="1"/>
</dbReference>
<dbReference type="FunFam" id="1.10.510.10:FF:000021">
    <property type="entry name" value="Serine/threonine protein kinase"/>
    <property type="match status" value="1"/>
</dbReference>
<dbReference type="GO" id="GO:0005524">
    <property type="term" value="F:ATP binding"/>
    <property type="evidence" value="ECO:0007669"/>
    <property type="project" value="UniProtKB-KW"/>
</dbReference>
<evidence type="ECO:0000256" key="5">
    <source>
        <dbReference type="ARBA" id="ARBA00022777"/>
    </source>
</evidence>
<feature type="transmembrane region" description="Helical" evidence="7">
    <location>
        <begin position="316"/>
        <end position="339"/>
    </location>
</feature>
<protein>
    <recommendedName>
        <fullName evidence="1">non-specific serine/threonine protein kinase</fullName>
        <ecNumber evidence="1">2.7.11.1</ecNumber>
    </recommendedName>
</protein>
<evidence type="ECO:0000256" key="3">
    <source>
        <dbReference type="ARBA" id="ARBA00022679"/>
    </source>
</evidence>
<dbReference type="Pfam" id="PF00069">
    <property type="entry name" value="Pkinase"/>
    <property type="match status" value="1"/>
</dbReference>
<evidence type="ECO:0000256" key="6">
    <source>
        <dbReference type="ARBA" id="ARBA00022840"/>
    </source>
</evidence>
<dbReference type="SUPFAM" id="SSF56112">
    <property type="entry name" value="Protein kinase-like (PK-like)"/>
    <property type="match status" value="1"/>
</dbReference>